<dbReference type="InterPro" id="IPR002401">
    <property type="entry name" value="Cyt_P450_E_grp-I"/>
</dbReference>
<dbReference type="Proteomes" id="UP000791440">
    <property type="component" value="Unassembled WGS sequence"/>
</dbReference>
<feature type="binding site" description="axial binding residue" evidence="8">
    <location>
        <position position="451"/>
    </location>
    <ligand>
        <name>heme</name>
        <dbReference type="ChEBI" id="CHEBI:30413"/>
    </ligand>
    <ligandPart>
        <name>Fe</name>
        <dbReference type="ChEBI" id="CHEBI:18248"/>
    </ligandPart>
</feature>
<keyword evidence="7 9" id="KW-0503">Monooxygenase</keyword>
<comment type="caution">
    <text evidence="10">The sequence shown here is derived from an EMBL/GenBank/DDBJ whole genome shotgun (WGS) entry which is preliminary data.</text>
</comment>
<dbReference type="PANTHER" id="PTHR24279:SF120">
    <property type="entry name" value="CYTOCHROME P450"/>
    <property type="match status" value="1"/>
</dbReference>
<dbReference type="EMBL" id="JH668669">
    <property type="protein sequence ID" value="KAG6460388.1"/>
    <property type="molecule type" value="Genomic_DNA"/>
</dbReference>
<organism evidence="10 11">
    <name type="scientific">Manduca sexta</name>
    <name type="common">Tobacco hawkmoth</name>
    <name type="synonym">Tobacco hornworm</name>
    <dbReference type="NCBI Taxonomy" id="7130"/>
    <lineage>
        <taxon>Eukaryota</taxon>
        <taxon>Metazoa</taxon>
        <taxon>Ecdysozoa</taxon>
        <taxon>Arthropoda</taxon>
        <taxon>Hexapoda</taxon>
        <taxon>Insecta</taxon>
        <taxon>Pterygota</taxon>
        <taxon>Neoptera</taxon>
        <taxon>Endopterygota</taxon>
        <taxon>Lepidoptera</taxon>
        <taxon>Glossata</taxon>
        <taxon>Ditrysia</taxon>
        <taxon>Bombycoidea</taxon>
        <taxon>Sphingidae</taxon>
        <taxon>Sphinginae</taxon>
        <taxon>Sphingini</taxon>
        <taxon>Manduca</taxon>
    </lineage>
</organism>
<dbReference type="EMBL" id="JH668669">
    <property type="protein sequence ID" value="KAG6460387.1"/>
    <property type="molecule type" value="Genomic_DNA"/>
</dbReference>
<dbReference type="InterPro" id="IPR017972">
    <property type="entry name" value="Cyt_P450_CS"/>
</dbReference>
<evidence type="ECO:0000313" key="11">
    <source>
        <dbReference type="Proteomes" id="UP000791440"/>
    </source>
</evidence>
<dbReference type="InterPro" id="IPR050479">
    <property type="entry name" value="CYP11_CYP27_families"/>
</dbReference>
<gene>
    <name evidence="10" type="ORF">O3G_MSEX011953</name>
</gene>
<dbReference type="OrthoDB" id="3945418at2759"/>
<sequence length="503" mass="57800">MSKIFYRLTSMSSNQIRNASISSSPLKVSEDVTTLKSWREIPGPPTLPIIGQLHNFLPGGSLFKLEGMGLYEQLYEKYGPVVRVNAVLKPDVLILFDAESIAKIFYGENRIPVRPAFFSMEYYRRYYKNKDPNKPTGLVTDQGYNWRQFRSKVGPALLMPKFVKLYSKTVDEVALETIARWRRVRDHNNMIRENFDREMNLWSLESIAVVALGTRLNSLDAELPKDSPVNRLIECAHDLLLIANELDYKPSLWKYYPTKMFKRAMKVYEDIDIITKHYIANATEKFKNNGKTGDEESILEKLLKIDEEVAHIMASDMLIAGVDTTSNTMLATMYLLAMNPEKQQKLREEVLSNDEKKPYLKACIKESMRLMPVVGLNFRETTRSYDILGYEVPKGMGVLFCHRLLSLLESNFPKAQQFIPERWIVDESDPMHNGSAHPFVHLPFGFGVRSCIGQRIAELEIETLLSRVVQNFNLEWVGPPPTVHSTHVNYVKGPYNFILNDIV</sequence>
<dbReference type="EMBL" id="JH668669">
    <property type="protein sequence ID" value="KAG6460389.1"/>
    <property type="molecule type" value="Genomic_DNA"/>
</dbReference>
<evidence type="ECO:0000256" key="3">
    <source>
        <dbReference type="ARBA" id="ARBA00022617"/>
    </source>
</evidence>
<evidence type="ECO:0000256" key="9">
    <source>
        <dbReference type="RuleBase" id="RU000461"/>
    </source>
</evidence>
<evidence type="ECO:0000313" key="10">
    <source>
        <dbReference type="EMBL" id="KAG6460391.1"/>
    </source>
</evidence>
<dbReference type="EMBL" id="JH668669">
    <property type="protein sequence ID" value="KAG6460390.1"/>
    <property type="molecule type" value="Genomic_DNA"/>
</dbReference>
<dbReference type="SUPFAM" id="SSF48264">
    <property type="entry name" value="Cytochrome P450"/>
    <property type="match status" value="1"/>
</dbReference>
<evidence type="ECO:0000256" key="8">
    <source>
        <dbReference type="PIRSR" id="PIRSR602401-1"/>
    </source>
</evidence>
<name>A0A921ZN98_MANSE</name>
<dbReference type="Gene3D" id="1.10.630.10">
    <property type="entry name" value="Cytochrome P450"/>
    <property type="match status" value="1"/>
</dbReference>
<dbReference type="FunFam" id="1.10.630.10:FF:000006">
    <property type="entry name" value="Cytochrome P450 302a1, mitochondrial"/>
    <property type="match status" value="1"/>
</dbReference>
<accession>A0A921ZN98</accession>
<keyword evidence="3 8" id="KW-0349">Heme</keyword>
<dbReference type="InterPro" id="IPR001128">
    <property type="entry name" value="Cyt_P450"/>
</dbReference>
<dbReference type="GO" id="GO:0005506">
    <property type="term" value="F:iron ion binding"/>
    <property type="evidence" value="ECO:0007669"/>
    <property type="project" value="InterPro"/>
</dbReference>
<protein>
    <recommendedName>
        <fullName evidence="12">Cytochrome P450</fullName>
    </recommendedName>
</protein>
<dbReference type="AlphaFoldDB" id="A0A921ZN98"/>
<evidence type="ECO:0008006" key="12">
    <source>
        <dbReference type="Google" id="ProtNLM"/>
    </source>
</evidence>
<evidence type="ECO:0000256" key="5">
    <source>
        <dbReference type="ARBA" id="ARBA00023002"/>
    </source>
</evidence>
<keyword evidence="6 8" id="KW-0408">Iron</keyword>
<comment type="cofactor">
    <cofactor evidence="1 8">
        <name>heme</name>
        <dbReference type="ChEBI" id="CHEBI:30413"/>
    </cofactor>
</comment>
<evidence type="ECO:0000256" key="1">
    <source>
        <dbReference type="ARBA" id="ARBA00001971"/>
    </source>
</evidence>
<dbReference type="PRINTS" id="PR00385">
    <property type="entry name" value="P450"/>
</dbReference>
<evidence type="ECO:0000256" key="2">
    <source>
        <dbReference type="ARBA" id="ARBA00010617"/>
    </source>
</evidence>
<evidence type="ECO:0000256" key="7">
    <source>
        <dbReference type="ARBA" id="ARBA00023033"/>
    </source>
</evidence>
<reference evidence="10" key="2">
    <citation type="submission" date="2020-12" db="EMBL/GenBank/DDBJ databases">
        <authorList>
            <person name="Kanost M."/>
        </authorList>
    </citation>
    <scope>NUCLEOTIDE SEQUENCE</scope>
</reference>
<evidence type="ECO:0000256" key="6">
    <source>
        <dbReference type="ARBA" id="ARBA00023004"/>
    </source>
</evidence>
<dbReference type="CDD" id="cd11054">
    <property type="entry name" value="CYP24A1-like"/>
    <property type="match status" value="1"/>
</dbReference>
<dbReference type="Pfam" id="PF00067">
    <property type="entry name" value="p450"/>
    <property type="match status" value="1"/>
</dbReference>
<dbReference type="GO" id="GO:0020037">
    <property type="term" value="F:heme binding"/>
    <property type="evidence" value="ECO:0007669"/>
    <property type="project" value="InterPro"/>
</dbReference>
<dbReference type="PROSITE" id="PS00086">
    <property type="entry name" value="CYTOCHROME_P450"/>
    <property type="match status" value="1"/>
</dbReference>
<evidence type="ECO:0000256" key="4">
    <source>
        <dbReference type="ARBA" id="ARBA00022723"/>
    </source>
</evidence>
<comment type="similarity">
    <text evidence="2 9">Belongs to the cytochrome P450 family.</text>
</comment>
<keyword evidence="5 9" id="KW-0560">Oxidoreductase</keyword>
<dbReference type="EMBL" id="JH668669">
    <property type="protein sequence ID" value="KAG6460391.1"/>
    <property type="molecule type" value="Genomic_DNA"/>
</dbReference>
<dbReference type="PRINTS" id="PR00463">
    <property type="entry name" value="EP450I"/>
</dbReference>
<proteinExistence type="inferred from homology"/>
<dbReference type="PANTHER" id="PTHR24279">
    <property type="entry name" value="CYTOCHROME P450"/>
    <property type="match status" value="1"/>
</dbReference>
<reference evidence="10" key="1">
    <citation type="journal article" date="2016" name="Insect Biochem. Mol. Biol.">
        <title>Multifaceted biological insights from a draft genome sequence of the tobacco hornworm moth, Manduca sexta.</title>
        <authorList>
            <person name="Kanost M.R."/>
            <person name="Arrese E.L."/>
            <person name="Cao X."/>
            <person name="Chen Y.R."/>
            <person name="Chellapilla S."/>
            <person name="Goldsmith M.R."/>
            <person name="Grosse-Wilde E."/>
            <person name="Heckel D.G."/>
            <person name="Herndon N."/>
            <person name="Jiang H."/>
            <person name="Papanicolaou A."/>
            <person name="Qu J."/>
            <person name="Soulages J.L."/>
            <person name="Vogel H."/>
            <person name="Walters J."/>
            <person name="Waterhouse R.M."/>
            <person name="Ahn S.J."/>
            <person name="Almeida F.C."/>
            <person name="An C."/>
            <person name="Aqrawi P."/>
            <person name="Bretschneider A."/>
            <person name="Bryant W.B."/>
            <person name="Bucks S."/>
            <person name="Chao H."/>
            <person name="Chevignon G."/>
            <person name="Christen J.M."/>
            <person name="Clarke D.F."/>
            <person name="Dittmer N.T."/>
            <person name="Ferguson L.C.F."/>
            <person name="Garavelou S."/>
            <person name="Gordon K.H.J."/>
            <person name="Gunaratna R.T."/>
            <person name="Han Y."/>
            <person name="Hauser F."/>
            <person name="He Y."/>
            <person name="Heidel-Fischer H."/>
            <person name="Hirsh A."/>
            <person name="Hu Y."/>
            <person name="Jiang H."/>
            <person name="Kalra D."/>
            <person name="Klinner C."/>
            <person name="Konig C."/>
            <person name="Kovar C."/>
            <person name="Kroll A.R."/>
            <person name="Kuwar S.S."/>
            <person name="Lee S.L."/>
            <person name="Lehman R."/>
            <person name="Li K."/>
            <person name="Li Z."/>
            <person name="Liang H."/>
            <person name="Lovelace S."/>
            <person name="Lu Z."/>
            <person name="Mansfield J.H."/>
            <person name="McCulloch K.J."/>
            <person name="Mathew T."/>
            <person name="Morton B."/>
            <person name="Muzny D.M."/>
            <person name="Neunemann D."/>
            <person name="Ongeri F."/>
            <person name="Pauchet Y."/>
            <person name="Pu L.L."/>
            <person name="Pyrousis I."/>
            <person name="Rao X.J."/>
            <person name="Redding A."/>
            <person name="Roesel C."/>
            <person name="Sanchez-Gracia A."/>
            <person name="Schaack S."/>
            <person name="Shukla A."/>
            <person name="Tetreau G."/>
            <person name="Wang Y."/>
            <person name="Xiong G.H."/>
            <person name="Traut W."/>
            <person name="Walsh T.K."/>
            <person name="Worley K.C."/>
            <person name="Wu D."/>
            <person name="Wu W."/>
            <person name="Wu Y.Q."/>
            <person name="Zhang X."/>
            <person name="Zou Z."/>
            <person name="Zucker H."/>
            <person name="Briscoe A.D."/>
            <person name="Burmester T."/>
            <person name="Clem R.J."/>
            <person name="Feyereisen R."/>
            <person name="Grimmelikhuijzen C.J.P."/>
            <person name="Hamodrakas S.J."/>
            <person name="Hansson B.S."/>
            <person name="Huguet E."/>
            <person name="Jermiin L.S."/>
            <person name="Lan Q."/>
            <person name="Lehman H.K."/>
            <person name="Lorenzen M."/>
            <person name="Merzendorfer H."/>
            <person name="Michalopoulos I."/>
            <person name="Morton D.B."/>
            <person name="Muthukrishnan S."/>
            <person name="Oakeshott J.G."/>
            <person name="Palmer W."/>
            <person name="Park Y."/>
            <person name="Passarelli A.L."/>
            <person name="Rozas J."/>
            <person name="Schwartz L.M."/>
            <person name="Smith W."/>
            <person name="Southgate A."/>
            <person name="Vilcinskas A."/>
            <person name="Vogt R."/>
            <person name="Wang P."/>
            <person name="Werren J."/>
            <person name="Yu X.Q."/>
            <person name="Zhou J.J."/>
            <person name="Brown S.J."/>
            <person name="Scherer S.E."/>
            <person name="Richards S."/>
            <person name="Blissard G.W."/>
        </authorList>
    </citation>
    <scope>NUCLEOTIDE SEQUENCE</scope>
</reference>
<keyword evidence="4 8" id="KW-0479">Metal-binding</keyword>
<keyword evidence="11" id="KW-1185">Reference proteome</keyword>
<dbReference type="InterPro" id="IPR036396">
    <property type="entry name" value="Cyt_P450_sf"/>
</dbReference>
<dbReference type="GO" id="GO:0016705">
    <property type="term" value="F:oxidoreductase activity, acting on paired donors, with incorporation or reduction of molecular oxygen"/>
    <property type="evidence" value="ECO:0007669"/>
    <property type="project" value="InterPro"/>
</dbReference>
<dbReference type="GO" id="GO:0004497">
    <property type="term" value="F:monooxygenase activity"/>
    <property type="evidence" value="ECO:0007669"/>
    <property type="project" value="UniProtKB-KW"/>
</dbReference>